<dbReference type="AlphaFoldDB" id="A0A844GIA7"/>
<dbReference type="EMBL" id="WMBC01000009">
    <property type="protein sequence ID" value="MTD61833.1"/>
    <property type="molecule type" value="Genomic_DNA"/>
</dbReference>
<accession>A0A844GIA7</accession>
<keyword evidence="1" id="KW-0472">Membrane</keyword>
<keyword evidence="1" id="KW-1133">Transmembrane helix</keyword>
<keyword evidence="1" id="KW-0812">Transmembrane</keyword>
<evidence type="ECO:0008006" key="4">
    <source>
        <dbReference type="Google" id="ProtNLM"/>
    </source>
</evidence>
<evidence type="ECO:0000313" key="2">
    <source>
        <dbReference type="EMBL" id="MTD61833.1"/>
    </source>
</evidence>
<sequence>MLLQKEMVKCVKEINEKELSKKENQIKERSNCSLTTKTIFFPPKKRYRPSVKVSFCTSVWRRASLAVETALVLPLFLMGAVTMISFMDIYKVQTEHLSRLCDKVKQAGMYAYPAGQNSLENIVLPDIYSYEPFGGLVPLPKMITCNQVKVHAWVGKTYEDTGENQENIENMVYISESGSVYHKNPGCSYLNVSLRQVSGSSILSMNNAHGEHYTACETCSRGQEPAGVVYITGQGNRYHNLESCSGLKRTVKLVKESEVSGMGPCSRCG</sequence>
<comment type="caution">
    <text evidence="2">The sequence shown here is derived from an EMBL/GenBank/DDBJ whole genome shotgun (WGS) entry which is preliminary data.</text>
</comment>
<feature type="transmembrane region" description="Helical" evidence="1">
    <location>
        <begin position="70"/>
        <end position="90"/>
    </location>
</feature>
<gene>
    <name evidence="2" type="ORF">GKZ57_11360</name>
</gene>
<dbReference type="Proteomes" id="UP000437824">
    <property type="component" value="Unassembled WGS sequence"/>
</dbReference>
<name>A0A844GIA7_9FIRM</name>
<organism evidence="2 3">
    <name type="scientific">Blautia luti DSM 14534 = JCM 17040</name>
    <dbReference type="NCBI Taxonomy" id="649762"/>
    <lineage>
        <taxon>Bacteria</taxon>
        <taxon>Bacillati</taxon>
        <taxon>Bacillota</taxon>
        <taxon>Clostridia</taxon>
        <taxon>Lachnospirales</taxon>
        <taxon>Lachnospiraceae</taxon>
        <taxon>Blautia</taxon>
    </lineage>
</organism>
<protein>
    <recommendedName>
        <fullName evidence="4">TadE-like protein</fullName>
    </recommendedName>
</protein>
<proteinExistence type="predicted"/>
<evidence type="ECO:0000256" key="1">
    <source>
        <dbReference type="SAM" id="Phobius"/>
    </source>
</evidence>
<evidence type="ECO:0000313" key="3">
    <source>
        <dbReference type="Proteomes" id="UP000437824"/>
    </source>
</evidence>
<reference evidence="2 3" key="1">
    <citation type="submission" date="2019-11" db="EMBL/GenBank/DDBJ databases">
        <title>Draft genome sequence of Blautia luti DSM 14534T, isolated from human stool.</title>
        <authorList>
            <person name="Ortiz R."/>
            <person name="Melis-Arcos F."/>
            <person name="Covarrubias P."/>
            <person name="Cardenas J.P."/>
            <person name="Perez-Donoso J."/>
            <person name="Almonacid D."/>
        </authorList>
    </citation>
    <scope>NUCLEOTIDE SEQUENCE [LARGE SCALE GENOMIC DNA]</scope>
    <source>
        <strain evidence="2 3">DSM 14534</strain>
    </source>
</reference>